<reference evidence="3 4" key="1">
    <citation type="submission" date="2024-08" db="EMBL/GenBank/DDBJ databases">
        <title>Halobellus sp. MBLA0158 whole genome sequence.</title>
        <authorList>
            <person name="Hwang C.Y."/>
            <person name="Cho E.-S."/>
            <person name="Seo M.-J."/>
        </authorList>
    </citation>
    <scope>NUCLEOTIDE SEQUENCE [LARGE SCALE GENOMIC DNA]</scope>
    <source>
        <strain evidence="3 4">MBLA0158</strain>
    </source>
</reference>
<dbReference type="Gene3D" id="1.20.58.1030">
    <property type="match status" value="1"/>
</dbReference>
<feature type="compositionally biased region" description="Low complexity" evidence="1">
    <location>
        <begin position="272"/>
        <end position="306"/>
    </location>
</feature>
<sequence>MDLDELRSVQRTERQKDSLQHLRDSFYEDVADYIADRKAERKRLAQDADDPFSDPDVGRLTDEIETAEDVVEAIYERRVGKVVKLASFAAADMNADTGGLTAEERNLFEDLVARIKGNRETVLDVLAGEGGSSGESPATSPSTPSESAAAGGADPTPADPSRAPESEPQQSASPAADDGASASDGTPPTPDDVLAEAMGGGSASGEAASADPTESEGSDPTVPPDAPPDAVAADAPVVGDEQSDQGPNREPTNGDGRDEASDPPGGPEAVRDGGVAAAADSGGSATDSAGEAAGDDAAATAESASDSDARTGDTERVTLKITEDVGRIFGVDEREYDLASEDVVTLPTTNAGPLIERDAAERLE</sequence>
<dbReference type="Pfam" id="PF22090">
    <property type="entry name" value="Gins51_C"/>
    <property type="match status" value="1"/>
</dbReference>
<feature type="region of interest" description="Disordered" evidence="1">
    <location>
        <begin position="125"/>
        <end position="315"/>
    </location>
</feature>
<dbReference type="Proteomes" id="UP001570511">
    <property type="component" value="Unassembled WGS sequence"/>
</dbReference>
<feature type="compositionally biased region" description="Low complexity" evidence="1">
    <location>
        <begin position="134"/>
        <end position="160"/>
    </location>
</feature>
<gene>
    <name evidence="3" type="ORF">OS889_11010</name>
</gene>
<feature type="domain" description="Gins51 C-terminal" evidence="2">
    <location>
        <begin position="318"/>
        <end position="363"/>
    </location>
</feature>
<evidence type="ECO:0000256" key="1">
    <source>
        <dbReference type="SAM" id="MobiDB-lite"/>
    </source>
</evidence>
<comment type="caution">
    <text evidence="3">The sequence shown here is derived from an EMBL/GenBank/DDBJ whole genome shotgun (WGS) entry which is preliminary data.</text>
</comment>
<feature type="region of interest" description="Disordered" evidence="1">
    <location>
        <begin position="42"/>
        <end position="61"/>
    </location>
</feature>
<dbReference type="EMBL" id="JBGNYA010000001">
    <property type="protein sequence ID" value="MFA1611529.1"/>
    <property type="molecule type" value="Genomic_DNA"/>
</dbReference>
<feature type="compositionally biased region" description="Low complexity" evidence="1">
    <location>
        <begin position="171"/>
        <end position="185"/>
    </location>
</feature>
<dbReference type="InterPro" id="IPR054314">
    <property type="entry name" value="Gins51_C"/>
</dbReference>
<organism evidence="3 4">
    <name type="scientific">Halobellus rubicundus</name>
    <dbReference type="NCBI Taxonomy" id="2996466"/>
    <lineage>
        <taxon>Archaea</taxon>
        <taxon>Methanobacteriati</taxon>
        <taxon>Methanobacteriota</taxon>
        <taxon>Stenosarchaea group</taxon>
        <taxon>Halobacteria</taxon>
        <taxon>Halobacteriales</taxon>
        <taxon>Haloferacaceae</taxon>
        <taxon>Halobellus</taxon>
    </lineage>
</organism>
<name>A0ABD5MD17_9EURY</name>
<dbReference type="RefSeq" id="WP_372389831.1">
    <property type="nucleotide sequence ID" value="NZ_JBGNYA010000001.1"/>
</dbReference>
<dbReference type="AlphaFoldDB" id="A0ABD5MD17"/>
<evidence type="ECO:0000313" key="3">
    <source>
        <dbReference type="EMBL" id="MFA1611529.1"/>
    </source>
</evidence>
<protein>
    <recommendedName>
        <fullName evidence="2">Gins51 C-terminal domain-containing protein</fullName>
    </recommendedName>
</protein>
<evidence type="ECO:0000259" key="2">
    <source>
        <dbReference type="Pfam" id="PF22090"/>
    </source>
</evidence>
<proteinExistence type="predicted"/>
<accession>A0ABD5MD17</accession>
<dbReference type="Gene3D" id="3.40.5.50">
    <property type="match status" value="1"/>
</dbReference>
<keyword evidence="4" id="KW-1185">Reference proteome</keyword>
<feature type="compositionally biased region" description="Low complexity" evidence="1">
    <location>
        <begin position="228"/>
        <end position="238"/>
    </location>
</feature>
<dbReference type="CDD" id="cd11714">
    <property type="entry name" value="GINS_A_archaea"/>
    <property type="match status" value="1"/>
</dbReference>
<evidence type="ECO:0000313" key="4">
    <source>
        <dbReference type="Proteomes" id="UP001570511"/>
    </source>
</evidence>